<organism evidence="1 2">
    <name type="scientific">Pelagomonas calceolata</name>
    <dbReference type="NCBI Taxonomy" id="35677"/>
    <lineage>
        <taxon>Eukaryota</taxon>
        <taxon>Sar</taxon>
        <taxon>Stramenopiles</taxon>
        <taxon>Ochrophyta</taxon>
        <taxon>Pelagophyceae</taxon>
        <taxon>Pelagomonadales</taxon>
        <taxon>Pelagomonadaceae</taxon>
        <taxon>Pelagomonas</taxon>
    </lineage>
</organism>
<dbReference type="EMBL" id="CAKKNE010000002">
    <property type="protein sequence ID" value="CAH0369719.1"/>
    <property type="molecule type" value="Genomic_DNA"/>
</dbReference>
<proteinExistence type="predicted"/>
<dbReference type="AlphaFoldDB" id="A0A8J2SKZ6"/>
<evidence type="ECO:0000313" key="1">
    <source>
        <dbReference type="EMBL" id="CAH0369719.1"/>
    </source>
</evidence>
<reference evidence="1" key="1">
    <citation type="submission" date="2021-11" db="EMBL/GenBank/DDBJ databases">
        <authorList>
            <consortium name="Genoscope - CEA"/>
            <person name="William W."/>
        </authorList>
    </citation>
    <scope>NUCLEOTIDE SEQUENCE</scope>
</reference>
<protein>
    <submittedName>
        <fullName evidence="1">Uncharacterized protein</fullName>
    </submittedName>
</protein>
<accession>A0A8J2SKZ6</accession>
<evidence type="ECO:0000313" key="2">
    <source>
        <dbReference type="Proteomes" id="UP000789595"/>
    </source>
</evidence>
<feature type="non-terminal residue" evidence="1">
    <location>
        <position position="1"/>
    </location>
</feature>
<feature type="non-terminal residue" evidence="1">
    <location>
        <position position="480"/>
    </location>
</feature>
<sequence>GYGGNVVRLLRATSSADDILRALRTLNVPGSTHPDFSVTKSPRLIHGGVTWTITLPWQSTTAGRQLSVEPWKPHSLSDLQCAMRSSPVVNATFGLRGTIGLQLGDHASSVAYVPANATAAEFASALQEAGNISTVRVSMDILQPSPPLGNDARRWRVTFTSFADAGDVPLLNVEHLPDGTQARVNVTEVVKGQSAPVARIDLVRGPSKQFTATYNTESVTLSTNLTEDQYKVAFQDAFTSLSPLHQSVNALGTTKARNPAYLDVQRDKTKLYVLFAKGDASLLTVTGDASVSVIRQASQIQNELRGNFTLQFGLSCQTESASTICQRAITSPLRIGANASEVEAALEALPEVVDVEVTRGLSRGSINGDVYAVTFRELRLHASRDAVSDDPRTWSREYSRLLYDPQAYTKDGGSSLPKLVGALRTPYEGESDIITRVVREGRSHRKGGVVAVEVSTNGADFTASGKTYAYVALPTVSSIK</sequence>
<comment type="caution">
    <text evidence="1">The sequence shown here is derived from an EMBL/GenBank/DDBJ whole genome shotgun (WGS) entry which is preliminary data.</text>
</comment>
<dbReference type="Proteomes" id="UP000789595">
    <property type="component" value="Unassembled WGS sequence"/>
</dbReference>
<keyword evidence="2" id="KW-1185">Reference proteome</keyword>
<gene>
    <name evidence="1" type="ORF">PECAL_2P28520</name>
</gene>
<name>A0A8J2SKZ6_9STRA</name>